<keyword evidence="2" id="KW-1185">Reference proteome</keyword>
<organism evidence="1 2">
    <name type="scientific">Heliobacterium mobile</name>
    <name type="common">Heliobacillus mobilis</name>
    <dbReference type="NCBI Taxonomy" id="28064"/>
    <lineage>
        <taxon>Bacteria</taxon>
        <taxon>Bacillati</taxon>
        <taxon>Bacillota</taxon>
        <taxon>Clostridia</taxon>
        <taxon>Eubacteriales</taxon>
        <taxon>Heliobacteriaceae</taxon>
        <taxon>Heliobacterium</taxon>
    </lineage>
</organism>
<dbReference type="EMBL" id="WNKU01000015">
    <property type="protein sequence ID" value="MTV49866.1"/>
    <property type="molecule type" value="Genomic_DNA"/>
</dbReference>
<dbReference type="OrthoDB" id="2923236at2"/>
<reference evidence="1 2" key="1">
    <citation type="submission" date="2019-11" db="EMBL/GenBank/DDBJ databases">
        <title>Whole-genome sequence of a the green, strictly anaerobic photosynthetic bacterium Heliobacillus mobilis DSM 6151.</title>
        <authorList>
            <person name="Kyndt J.A."/>
            <person name="Meyer T.E."/>
        </authorList>
    </citation>
    <scope>NUCLEOTIDE SEQUENCE [LARGE SCALE GENOMIC DNA]</scope>
    <source>
        <strain evidence="1 2">DSM 6151</strain>
    </source>
</reference>
<evidence type="ECO:0000313" key="1">
    <source>
        <dbReference type="EMBL" id="MTV49866.1"/>
    </source>
</evidence>
<dbReference type="PROSITE" id="PS51257">
    <property type="entry name" value="PROKAR_LIPOPROTEIN"/>
    <property type="match status" value="1"/>
</dbReference>
<gene>
    <name evidence="1" type="ORF">GJ688_12875</name>
</gene>
<protein>
    <submittedName>
        <fullName evidence="1">Uncharacterized protein</fullName>
    </submittedName>
</protein>
<name>A0A6I3SM70_HELMO</name>
<dbReference type="AlphaFoldDB" id="A0A6I3SM70"/>
<accession>A0A6I3SM70</accession>
<dbReference type="Proteomes" id="UP000430670">
    <property type="component" value="Unassembled WGS sequence"/>
</dbReference>
<comment type="caution">
    <text evidence="1">The sequence shown here is derived from an EMBL/GenBank/DDBJ whole genome shotgun (WGS) entry which is preliminary data.</text>
</comment>
<dbReference type="RefSeq" id="WP_155476957.1">
    <property type="nucleotide sequence ID" value="NZ_WNKU01000015.1"/>
</dbReference>
<evidence type="ECO:0000313" key="2">
    <source>
        <dbReference type="Proteomes" id="UP000430670"/>
    </source>
</evidence>
<proteinExistence type="predicted"/>
<sequence length="513" mass="59659">MTRSTDVPASIAGYYFQILLACRELVLLCNGNLSDKVILEKGADIKLVTGNNTCIESKFYKDEYFTRNHKSVRHTIYNFYNDFKSNLTNGKPVSRYIYKTNVKIAEEDRLFFDKWNTTNFTTKTDCQEYIKFIRYCVVYESVIRTPYKSNFEHFKKLTKRKFETITEYLDILLLHLDTYPNDIGLYCDAMVEKDVINFINTVRFQFFVGSSNKKRTAINNIKNEINYILTGYSPNLTIDDCNKIRHKIMEDFYDTIVDANDNNGLSVKDLLFNINNHHMIKQKHFDNTLISMFCNVYEEKIDELETDLIQAELMDDFDGIRSTFIQIVEKFFECAKNISLDVISKTIIIGPYPYEPFIILDLIKALSVLVYYKKVEIDSISFFYLNGINNISLKNIGEFCLKGTPNSRHTRNVNALVTAFIEDILKKATIPDGNEKIVFNVDSRNCRLCMFKKEGINDILSNIGSCYTNRLTQELLQSLDFKCTECLKIEQNSTFVKDNLDKFMEDNCNDTSA</sequence>